<comment type="similarity">
    <text evidence="2 17">Belongs to the ribonucleoside diphosphate reductase class-2 family.</text>
</comment>
<evidence type="ECO:0000256" key="4">
    <source>
        <dbReference type="ARBA" id="ARBA00012274"/>
    </source>
</evidence>
<evidence type="ECO:0000259" key="21">
    <source>
        <dbReference type="Pfam" id="PF12637"/>
    </source>
</evidence>
<dbReference type="Gene3D" id="3.20.70.20">
    <property type="match status" value="1"/>
</dbReference>
<dbReference type="InterPro" id="IPR013344">
    <property type="entry name" value="RNR_NrdJ/NrdZ"/>
</dbReference>
<evidence type="ECO:0000256" key="5">
    <source>
        <dbReference type="ARBA" id="ARBA00014409"/>
    </source>
</evidence>
<dbReference type="AlphaFoldDB" id="A0A2H0YV42"/>
<accession>A0A2H0YV42</accession>
<name>A0A2H0YV42_9BACT</name>
<dbReference type="InterPro" id="IPR024434">
    <property type="entry name" value="TSCPD_dom"/>
</dbReference>
<evidence type="ECO:0000256" key="3">
    <source>
        <dbReference type="ARBA" id="ARBA00008925"/>
    </source>
</evidence>
<dbReference type="InterPro" id="IPR050862">
    <property type="entry name" value="RdRp_reductase_class-2"/>
</dbReference>
<dbReference type="GO" id="GO:0071897">
    <property type="term" value="P:DNA biosynthetic process"/>
    <property type="evidence" value="ECO:0007669"/>
    <property type="project" value="UniProtKB-KW"/>
</dbReference>
<dbReference type="Pfam" id="PF12637">
    <property type="entry name" value="TSCPD"/>
    <property type="match status" value="1"/>
</dbReference>
<dbReference type="GO" id="GO:0004748">
    <property type="term" value="F:ribonucleoside-diphosphate reductase activity, thioredoxin disulfide as acceptor"/>
    <property type="evidence" value="ECO:0007669"/>
    <property type="project" value="UniProtKB-EC"/>
</dbReference>
<evidence type="ECO:0000256" key="8">
    <source>
        <dbReference type="ARBA" id="ARBA00022723"/>
    </source>
</evidence>
<evidence type="ECO:0000256" key="9">
    <source>
        <dbReference type="ARBA" id="ARBA00022741"/>
    </source>
</evidence>
<dbReference type="InterPro" id="IPR019761">
    <property type="entry name" value="DNA-dir_RNA_pol-M_15_CS"/>
</dbReference>
<comment type="catalytic activity">
    <reaction evidence="16 17">
        <text>a 2'-deoxyribonucleoside 5'-diphosphate + [thioredoxin]-disulfide + H2O = a ribonucleoside 5'-diphosphate + [thioredoxin]-dithiol</text>
        <dbReference type="Rhea" id="RHEA:23252"/>
        <dbReference type="Rhea" id="RHEA-COMP:10698"/>
        <dbReference type="Rhea" id="RHEA-COMP:10700"/>
        <dbReference type="ChEBI" id="CHEBI:15377"/>
        <dbReference type="ChEBI" id="CHEBI:29950"/>
        <dbReference type="ChEBI" id="CHEBI:50058"/>
        <dbReference type="ChEBI" id="CHEBI:57930"/>
        <dbReference type="ChEBI" id="CHEBI:73316"/>
        <dbReference type="EC" id="1.17.4.1"/>
    </reaction>
</comment>
<reference evidence="22 23" key="1">
    <citation type="submission" date="2017-09" db="EMBL/GenBank/DDBJ databases">
        <title>Depth-based differentiation of microbial function through sediment-hosted aquifers and enrichment of novel symbionts in the deep terrestrial subsurface.</title>
        <authorList>
            <person name="Probst A.J."/>
            <person name="Ladd B."/>
            <person name="Jarett J.K."/>
            <person name="Geller-Mcgrath D.E."/>
            <person name="Sieber C.M."/>
            <person name="Emerson J.B."/>
            <person name="Anantharaman K."/>
            <person name="Thomas B.C."/>
            <person name="Malmstrom R."/>
            <person name="Stieglmeier M."/>
            <person name="Klingl A."/>
            <person name="Woyke T."/>
            <person name="Ryan C.M."/>
            <person name="Banfield J.F."/>
        </authorList>
    </citation>
    <scope>NUCLEOTIDE SEQUENCE [LARGE SCALE GENOMIC DNA]</scope>
    <source>
        <strain evidence="22">CG08_land_8_20_14_0_20_40_16</strain>
    </source>
</reference>
<dbReference type="Proteomes" id="UP000231542">
    <property type="component" value="Unassembled WGS sequence"/>
</dbReference>
<keyword evidence="10" id="KW-0862">Zinc</keyword>
<keyword evidence="11 17" id="KW-0560">Oxidoreductase</keyword>
<keyword evidence="14 17" id="KW-0170">Cobalt</keyword>
<evidence type="ECO:0000256" key="2">
    <source>
        <dbReference type="ARBA" id="ARBA00007405"/>
    </source>
</evidence>
<comment type="cofactor">
    <cofactor evidence="1 17">
        <name>adenosylcob(III)alamin</name>
        <dbReference type="ChEBI" id="CHEBI:18408"/>
    </cofactor>
</comment>
<evidence type="ECO:0000256" key="13">
    <source>
        <dbReference type="ARBA" id="ARBA00023163"/>
    </source>
</evidence>
<feature type="compositionally biased region" description="Polar residues" evidence="18">
    <location>
        <begin position="1"/>
        <end position="11"/>
    </location>
</feature>
<feature type="region of interest" description="Disordered" evidence="18">
    <location>
        <begin position="1"/>
        <end position="25"/>
    </location>
</feature>
<evidence type="ECO:0000259" key="19">
    <source>
        <dbReference type="Pfam" id="PF02867"/>
    </source>
</evidence>
<evidence type="ECO:0000256" key="11">
    <source>
        <dbReference type="ARBA" id="ARBA00023002"/>
    </source>
</evidence>
<dbReference type="PROSITE" id="PS01030">
    <property type="entry name" value="RNA_POL_M_15KD"/>
    <property type="match status" value="1"/>
</dbReference>
<feature type="compositionally biased region" description="Basic and acidic residues" evidence="18">
    <location>
        <begin position="894"/>
        <end position="907"/>
    </location>
</feature>
<comment type="similarity">
    <text evidence="3">Belongs to the archaeal RpoM/eukaryotic RPA12/RPB9/RPC11 RNA polymerase family.</text>
</comment>
<evidence type="ECO:0000313" key="22">
    <source>
        <dbReference type="EMBL" id="PIS42354.1"/>
    </source>
</evidence>
<comment type="caution">
    <text evidence="22">The sequence shown here is derived from an EMBL/GenBank/DDBJ whole genome shotgun (WGS) entry which is preliminary data.</text>
</comment>
<dbReference type="PRINTS" id="PR01183">
    <property type="entry name" value="RIBORDTASEM1"/>
</dbReference>
<dbReference type="CDD" id="cd02888">
    <property type="entry name" value="RNR_II_dimer"/>
    <property type="match status" value="1"/>
</dbReference>
<dbReference type="GO" id="GO:0000166">
    <property type="term" value="F:nucleotide binding"/>
    <property type="evidence" value="ECO:0007669"/>
    <property type="project" value="UniProtKB-KW"/>
</dbReference>
<dbReference type="GO" id="GO:0031419">
    <property type="term" value="F:cobalamin binding"/>
    <property type="evidence" value="ECO:0007669"/>
    <property type="project" value="UniProtKB-KW"/>
</dbReference>
<evidence type="ECO:0000256" key="12">
    <source>
        <dbReference type="ARBA" id="ARBA00023157"/>
    </source>
</evidence>
<evidence type="ECO:0000259" key="20">
    <source>
        <dbReference type="Pfam" id="PF08471"/>
    </source>
</evidence>
<keyword evidence="9 17" id="KW-0547">Nucleotide-binding</keyword>
<feature type="domain" description="TSCPD" evidence="21">
    <location>
        <begin position="763"/>
        <end position="865"/>
    </location>
</feature>
<sequence>MPQQTQTLTSSKIEEEIEIKDSAPETDKKRGLSFQRLFTYAETHPFDEIKWEKRDAVITDPKGKIVFEQKEVEVPDFWSQNATNIVASKYFYGDKEKKEREFSVKQLIDRVSRTITDWGKKDNYFASEEDAENFYNELTYLLVNQYTAFNSPVWFNCGVDRYDSGSGKGRYYWNKEQQKILVAEDDYTHPQCSACFINSVEDSMDSILNLAKTEGMLFKFGSGAGTNLSPIRSSKEHLSGGGQSSGPVSFMKGFDAFAGVIKSGGKTRRAAKMVILDVNHPDIMEFIGCKANEEKKAWALIDAGYDGSIDGEAYSSIFFQNANNSVRVTDEFMEATLNDGKWKTRTITTGKVMDTFNARDLLRKIAEATHICGDPGLQFDTAVNDWHTCLNTDRIYASNPCSEYMFINDSACNLVSLNLTKFLNDNGEFDVASFKHAVDVVITAQEIIVDRASYPTQKIAENSHLFRALGLGYANLGALLMYLGLPYNSDRGRALAGVITAIMTAEAYKQSSIMAKEKGVFDKYNENREPFLRVIRKHRDATKEINGDLTMPGLKQEAEEIWNEVLELGNEYGFRNAQVTLLAPTGTIGFLMDCDTTGIEPDIALVKYKKLVGGGYMKIVNNTIPMALKRLGYNNDQVKDIIDYIDKNDTIEGTPYLKEEDLPVFDCAFRPSNGVRSIHHLGHIKMMSAVQPFLSGAISKTVNMPENSTVEDIMDTYIQAWKLGLKAIAIYRDSSKRTQPLNNKKEEKDVKKEEFKVIRNKLPDERQSITHKFEVAGHEGYITVGLYEDGRPGEIFITMSKDGSTLSGIMDAFATSISLNLQYGVPLKVLVNKFTHTRFEPAGFTNNKQIPMAKSIMDYIFRWLAIKFLNPEEVALVHNALLIGEDKKELKEEVKENSKIKEEEKDSPNPGEGQDPLPAFQIKVEQQELLTFQNHEDAPFCEECGSIMIRNGSCYKCLECGSTSGCS</sequence>
<evidence type="ECO:0000256" key="1">
    <source>
        <dbReference type="ARBA" id="ARBA00001922"/>
    </source>
</evidence>
<evidence type="ECO:0000256" key="15">
    <source>
        <dbReference type="ARBA" id="ARBA00025437"/>
    </source>
</evidence>
<evidence type="ECO:0000256" key="16">
    <source>
        <dbReference type="ARBA" id="ARBA00047754"/>
    </source>
</evidence>
<feature type="domain" description="Ribonucleotide reductase class II vitamin B12-dependent N-terminal" evidence="20">
    <location>
        <begin position="53"/>
        <end position="145"/>
    </location>
</feature>
<dbReference type="NCBIfam" id="TIGR02504">
    <property type="entry name" value="NrdJ_Z"/>
    <property type="match status" value="1"/>
</dbReference>
<dbReference type="Pfam" id="PF02867">
    <property type="entry name" value="Ribonuc_red_lgC"/>
    <property type="match status" value="1"/>
</dbReference>
<dbReference type="EC" id="1.17.4.1" evidence="4 17"/>
<protein>
    <recommendedName>
        <fullName evidence="5 17">Vitamin B12-dependent ribonucleotide reductase</fullName>
        <ecNumber evidence="4 17">1.17.4.1</ecNumber>
    </recommendedName>
</protein>
<evidence type="ECO:0000313" key="23">
    <source>
        <dbReference type="Proteomes" id="UP000231542"/>
    </source>
</evidence>
<dbReference type="SUPFAM" id="SSF51998">
    <property type="entry name" value="PFL-like glycyl radical enzymes"/>
    <property type="match status" value="1"/>
</dbReference>
<evidence type="ECO:0000256" key="18">
    <source>
        <dbReference type="SAM" id="MobiDB-lite"/>
    </source>
</evidence>
<dbReference type="InterPro" id="IPR013678">
    <property type="entry name" value="RNR_2_N"/>
</dbReference>
<dbReference type="PANTHER" id="PTHR43371">
    <property type="entry name" value="VITAMIN B12-DEPENDENT RIBONUCLEOTIDE REDUCTASE"/>
    <property type="match status" value="1"/>
</dbReference>
<dbReference type="Pfam" id="PF08471">
    <property type="entry name" value="Ribonuc_red_2_N"/>
    <property type="match status" value="1"/>
</dbReference>
<evidence type="ECO:0000256" key="7">
    <source>
        <dbReference type="ARBA" id="ARBA00022634"/>
    </source>
</evidence>
<keyword evidence="6 17" id="KW-0846">Cobalamin</keyword>
<organism evidence="22 23">
    <name type="scientific">Candidatus Kerfeldbacteria bacterium CG08_land_8_20_14_0_20_40_16</name>
    <dbReference type="NCBI Taxonomy" id="2014244"/>
    <lineage>
        <taxon>Bacteria</taxon>
        <taxon>Candidatus Kerfeldiibacteriota</taxon>
    </lineage>
</organism>
<keyword evidence="12" id="KW-1015">Disulfide bond</keyword>
<dbReference type="PANTHER" id="PTHR43371:SF1">
    <property type="entry name" value="RIBONUCLEOSIDE-DIPHOSPHATE REDUCTASE"/>
    <property type="match status" value="1"/>
</dbReference>
<keyword evidence="7 17" id="KW-0237">DNA synthesis</keyword>
<evidence type="ECO:0000256" key="14">
    <source>
        <dbReference type="ARBA" id="ARBA00023285"/>
    </source>
</evidence>
<dbReference type="InterPro" id="IPR000788">
    <property type="entry name" value="RNR_lg_C"/>
</dbReference>
<comment type="function">
    <text evidence="15 17">Catalyzes the reduction of ribonucleotides to deoxyribonucleotides. May function to provide a pool of deoxyribonucleotide precursors for DNA repair during oxygen limitation and/or for immediate growth after restoration of oxygen.</text>
</comment>
<evidence type="ECO:0000256" key="17">
    <source>
        <dbReference type="RuleBase" id="RU364064"/>
    </source>
</evidence>
<proteinExistence type="inferred from homology"/>
<feature type="domain" description="Ribonucleotide reductase large subunit C-terminal" evidence="19">
    <location>
        <begin position="193"/>
        <end position="731"/>
    </location>
</feature>
<gene>
    <name evidence="22" type="ORF">COT24_03985</name>
</gene>
<dbReference type="NCBIfam" id="NF005122">
    <property type="entry name" value="PRK06556.1"/>
    <property type="match status" value="1"/>
</dbReference>
<keyword evidence="13" id="KW-0804">Transcription</keyword>
<dbReference type="GO" id="GO:0050897">
    <property type="term" value="F:cobalt ion binding"/>
    <property type="evidence" value="ECO:0007669"/>
    <property type="project" value="InterPro"/>
</dbReference>
<feature type="region of interest" description="Disordered" evidence="18">
    <location>
        <begin position="894"/>
        <end position="917"/>
    </location>
</feature>
<keyword evidence="8" id="KW-0479">Metal-binding</keyword>
<dbReference type="EMBL" id="PEXU01000047">
    <property type="protein sequence ID" value="PIS42354.1"/>
    <property type="molecule type" value="Genomic_DNA"/>
</dbReference>
<evidence type="ECO:0000256" key="10">
    <source>
        <dbReference type="ARBA" id="ARBA00022833"/>
    </source>
</evidence>
<evidence type="ECO:0000256" key="6">
    <source>
        <dbReference type="ARBA" id="ARBA00022628"/>
    </source>
</evidence>